<dbReference type="PANTHER" id="PTHR43738">
    <property type="entry name" value="ABC TRANSPORTER, MEMBRANE PROTEIN"/>
    <property type="match status" value="1"/>
</dbReference>
<feature type="domain" description="MacB-like periplasmic core" evidence="8">
    <location>
        <begin position="14"/>
        <end position="184"/>
    </location>
</feature>
<name>A0YGF2_9GAMM</name>
<keyword evidence="2" id="KW-1003">Cell membrane</keyword>
<dbReference type="PANTHER" id="PTHR43738:SF2">
    <property type="entry name" value="ABC TRANSPORTER PERMEASE"/>
    <property type="match status" value="1"/>
</dbReference>
<evidence type="ECO:0000313" key="9">
    <source>
        <dbReference type="EMBL" id="EAW30178.1"/>
    </source>
</evidence>
<evidence type="ECO:0000256" key="6">
    <source>
        <dbReference type="SAM" id="Phobius"/>
    </source>
</evidence>
<dbReference type="InterPro" id="IPR051125">
    <property type="entry name" value="ABC-4/HrtB_transporter"/>
</dbReference>
<evidence type="ECO:0000256" key="3">
    <source>
        <dbReference type="ARBA" id="ARBA00022692"/>
    </source>
</evidence>
<proteinExistence type="predicted"/>
<dbReference type="InterPro" id="IPR025857">
    <property type="entry name" value="MacB_PCD"/>
</dbReference>
<comment type="subcellular location">
    <subcellularLocation>
        <location evidence="1">Cell membrane</location>
        <topology evidence="1">Multi-pass membrane protein</topology>
    </subcellularLocation>
</comment>
<accession>A0YGF2</accession>
<keyword evidence="4 6" id="KW-1133">Transmembrane helix</keyword>
<dbReference type="eggNOG" id="COG0577">
    <property type="taxonomic scope" value="Bacteria"/>
</dbReference>
<feature type="transmembrane region" description="Helical" evidence="6">
    <location>
        <begin position="268"/>
        <end position="287"/>
    </location>
</feature>
<reference evidence="9 10" key="1">
    <citation type="journal article" date="2010" name="J. Bacteriol.">
        <title>Genome sequence of the oligotrophic marine Gammaproteobacterium HTCC2143, isolated from the Oregon Coast.</title>
        <authorList>
            <person name="Oh H.M."/>
            <person name="Kang I."/>
            <person name="Ferriera S."/>
            <person name="Giovannoni S.J."/>
            <person name="Cho J.C."/>
        </authorList>
    </citation>
    <scope>NUCLEOTIDE SEQUENCE [LARGE SCALE GENOMIC DNA]</scope>
    <source>
        <strain evidence="9 10">HTCC2143</strain>
    </source>
</reference>
<evidence type="ECO:0000256" key="1">
    <source>
        <dbReference type="ARBA" id="ARBA00004651"/>
    </source>
</evidence>
<feature type="transmembrane region" description="Helical" evidence="6">
    <location>
        <begin position="308"/>
        <end position="338"/>
    </location>
</feature>
<protein>
    <submittedName>
        <fullName evidence="9">ABC-type antimicrobial peptide transport system, permease component</fullName>
    </submittedName>
</protein>
<dbReference type="Pfam" id="PF12704">
    <property type="entry name" value="MacB_PCD"/>
    <property type="match status" value="1"/>
</dbReference>
<evidence type="ECO:0000256" key="5">
    <source>
        <dbReference type="ARBA" id="ARBA00023136"/>
    </source>
</evidence>
<dbReference type="STRING" id="247633.GP2143_11412"/>
<evidence type="ECO:0000313" key="10">
    <source>
        <dbReference type="Proteomes" id="UP000004931"/>
    </source>
</evidence>
<gene>
    <name evidence="9" type="ORF">GP2143_11412</name>
</gene>
<evidence type="ECO:0000259" key="8">
    <source>
        <dbReference type="Pfam" id="PF12704"/>
    </source>
</evidence>
<feature type="domain" description="ABC3 transporter permease C-terminal" evidence="7">
    <location>
        <begin position="268"/>
        <end position="384"/>
    </location>
</feature>
<dbReference type="InterPro" id="IPR003838">
    <property type="entry name" value="ABC3_permease_C"/>
</dbReference>
<comment type="caution">
    <text evidence="9">The sequence shown here is derived from an EMBL/GenBank/DDBJ whole genome shotgun (WGS) entry which is preliminary data.</text>
</comment>
<keyword evidence="10" id="KW-1185">Reference proteome</keyword>
<feature type="transmembrane region" description="Helical" evidence="6">
    <location>
        <begin position="358"/>
        <end position="383"/>
    </location>
</feature>
<dbReference type="GO" id="GO:0005886">
    <property type="term" value="C:plasma membrane"/>
    <property type="evidence" value="ECO:0007669"/>
    <property type="project" value="UniProtKB-SubCell"/>
</dbReference>
<evidence type="ECO:0000256" key="4">
    <source>
        <dbReference type="ARBA" id="ARBA00022989"/>
    </source>
</evidence>
<dbReference type="Pfam" id="PF02687">
    <property type="entry name" value="FtsX"/>
    <property type="match status" value="1"/>
</dbReference>
<evidence type="ECO:0000259" key="7">
    <source>
        <dbReference type="Pfam" id="PF02687"/>
    </source>
</evidence>
<evidence type="ECO:0000256" key="2">
    <source>
        <dbReference type="ARBA" id="ARBA00022475"/>
    </source>
</evidence>
<keyword evidence="3 6" id="KW-0812">Transmembrane</keyword>
<keyword evidence="5 6" id="KW-0472">Membrane</keyword>
<dbReference type="AlphaFoldDB" id="A0YGF2"/>
<sequence>MSVSIFVLLGVEHIRTQTKEGFNSTVSGADLIVGARTGSLNLLLYSVFRIGSPTNNIDWETYQTIAKNSNVAWALPISLGDSHKGYRVMGTSTDYFKYFSYGNKRQLAFAEGKPFSDLFNVVLGSEVARKLRYSLGDKIVLAHGLGKTSFSLHDDRPFNVTGILATTGTPVDQTVHISLQGIEAIHIDWQQGVKIPGSNITTDQLDSRTLKPKTVTAFMLGLNSRMNTFRVQRDINNYQQEPLTAILPGVALSELWQMMQILENTLRLISGLILIASLLGLSAMMLASIREREHEIHLLRVIGAPPTYLFLLIEMEALLISLFSLVIALSGLSFSLLLSKDLLISSFGLQMDFTLFSGNHLLFILLVIGATIIAAALPSFFAYKNAKLSR</sequence>
<organism evidence="9 10">
    <name type="scientific">marine gamma proteobacterium HTCC2143</name>
    <dbReference type="NCBI Taxonomy" id="247633"/>
    <lineage>
        <taxon>Bacteria</taxon>
        <taxon>Pseudomonadati</taxon>
        <taxon>Pseudomonadota</taxon>
        <taxon>Gammaproteobacteria</taxon>
        <taxon>Cellvibrionales</taxon>
        <taxon>Spongiibacteraceae</taxon>
        <taxon>BD1-7 clade</taxon>
    </lineage>
</organism>
<dbReference type="Proteomes" id="UP000004931">
    <property type="component" value="Unassembled WGS sequence"/>
</dbReference>
<dbReference type="EMBL" id="AAVT01000010">
    <property type="protein sequence ID" value="EAW30178.1"/>
    <property type="molecule type" value="Genomic_DNA"/>
</dbReference>